<reference evidence="6 7" key="1">
    <citation type="submission" date="2019-07" db="EMBL/GenBank/DDBJ databases">
        <title>Whole genome shotgun sequence of Reyranella soli NBRC 108950.</title>
        <authorList>
            <person name="Hosoyama A."/>
            <person name="Uohara A."/>
            <person name="Ohji S."/>
            <person name="Ichikawa N."/>
        </authorList>
    </citation>
    <scope>NUCLEOTIDE SEQUENCE [LARGE SCALE GENOMIC DNA]</scope>
    <source>
        <strain evidence="6 7">NBRC 108950</strain>
    </source>
</reference>
<dbReference type="SUPFAM" id="SSF46785">
    <property type="entry name" value="Winged helix' DNA-binding domain"/>
    <property type="match status" value="1"/>
</dbReference>
<keyword evidence="4" id="KW-0804">Transcription</keyword>
<keyword evidence="2" id="KW-0805">Transcription regulation</keyword>
<dbReference type="InterPro" id="IPR058163">
    <property type="entry name" value="LysR-type_TF_proteobact-type"/>
</dbReference>
<proteinExistence type="inferred from homology"/>
<accession>A0A512NEY5</accession>
<dbReference type="EMBL" id="BKAJ01000082">
    <property type="protein sequence ID" value="GEP57515.1"/>
    <property type="molecule type" value="Genomic_DNA"/>
</dbReference>
<dbReference type="PRINTS" id="PR00039">
    <property type="entry name" value="HTHLYSR"/>
</dbReference>
<dbReference type="GO" id="GO:0043565">
    <property type="term" value="F:sequence-specific DNA binding"/>
    <property type="evidence" value="ECO:0007669"/>
    <property type="project" value="TreeGrafter"/>
</dbReference>
<dbReference type="Gene3D" id="3.40.190.10">
    <property type="entry name" value="Periplasmic binding protein-like II"/>
    <property type="match status" value="2"/>
</dbReference>
<dbReference type="PROSITE" id="PS50931">
    <property type="entry name" value="HTH_LYSR"/>
    <property type="match status" value="1"/>
</dbReference>
<dbReference type="Pfam" id="PF00126">
    <property type="entry name" value="HTH_1"/>
    <property type="match status" value="1"/>
</dbReference>
<dbReference type="Pfam" id="PF03466">
    <property type="entry name" value="LysR_substrate"/>
    <property type="match status" value="1"/>
</dbReference>
<comment type="similarity">
    <text evidence="1">Belongs to the LysR transcriptional regulatory family.</text>
</comment>
<evidence type="ECO:0000313" key="6">
    <source>
        <dbReference type="EMBL" id="GEP57515.1"/>
    </source>
</evidence>
<name>A0A512NEY5_9HYPH</name>
<evidence type="ECO:0000259" key="5">
    <source>
        <dbReference type="PROSITE" id="PS50931"/>
    </source>
</evidence>
<sequence>MRTLPPFDALVAFDTALRHRSMTRAAAELGMTQSAVSHRLRRLEAFVGTPLLSRSSDGLRATPAGAELASGLGELLDGLADLRGRCRALVTPAGLRVAVGSALADYWLVRRLPRFTRAHRKLEVELGIVENELQARAADADVQILWQPIEAARSTSTQQLLFHEQVFPVCCPQLLPGGRMLRDPRALAELPLVHKGPPGGRGQGAEWSWPVWFERLGIERRPPTGLRFAALGTAIAAALEGAGVVMARSLLVHDALTDGRLVRVLPAKWDMPSSKAHVVRWPAALGSDQRVRSFVDWLAAEAKSTTKA</sequence>
<dbReference type="AlphaFoldDB" id="A0A512NEY5"/>
<feature type="domain" description="HTH lysR-type" evidence="5">
    <location>
        <begin position="5"/>
        <end position="62"/>
    </location>
</feature>
<dbReference type="SUPFAM" id="SSF53850">
    <property type="entry name" value="Periplasmic binding protein-like II"/>
    <property type="match status" value="1"/>
</dbReference>
<evidence type="ECO:0000256" key="2">
    <source>
        <dbReference type="ARBA" id="ARBA00023015"/>
    </source>
</evidence>
<evidence type="ECO:0000256" key="1">
    <source>
        <dbReference type="ARBA" id="ARBA00009437"/>
    </source>
</evidence>
<dbReference type="PANTHER" id="PTHR30537:SF26">
    <property type="entry name" value="GLYCINE CLEAVAGE SYSTEM TRANSCRIPTIONAL ACTIVATOR"/>
    <property type="match status" value="1"/>
</dbReference>
<evidence type="ECO:0000256" key="4">
    <source>
        <dbReference type="ARBA" id="ARBA00023163"/>
    </source>
</evidence>
<dbReference type="GO" id="GO:0006351">
    <property type="term" value="P:DNA-templated transcription"/>
    <property type="evidence" value="ECO:0007669"/>
    <property type="project" value="TreeGrafter"/>
</dbReference>
<dbReference type="InterPro" id="IPR036388">
    <property type="entry name" value="WH-like_DNA-bd_sf"/>
</dbReference>
<dbReference type="InterPro" id="IPR000847">
    <property type="entry name" value="LysR_HTH_N"/>
</dbReference>
<dbReference type="RefSeq" id="WP_147151896.1">
    <property type="nucleotide sequence ID" value="NZ_BKAJ01000082.1"/>
</dbReference>
<gene>
    <name evidence="6" type="ORF">RSO01_46810</name>
</gene>
<dbReference type="InterPro" id="IPR036390">
    <property type="entry name" value="WH_DNA-bd_sf"/>
</dbReference>
<evidence type="ECO:0000256" key="3">
    <source>
        <dbReference type="ARBA" id="ARBA00023125"/>
    </source>
</evidence>
<dbReference type="Gene3D" id="1.10.10.10">
    <property type="entry name" value="Winged helix-like DNA-binding domain superfamily/Winged helix DNA-binding domain"/>
    <property type="match status" value="1"/>
</dbReference>
<comment type="caution">
    <text evidence="6">The sequence shown here is derived from an EMBL/GenBank/DDBJ whole genome shotgun (WGS) entry which is preliminary data.</text>
</comment>
<evidence type="ECO:0000313" key="7">
    <source>
        <dbReference type="Proteomes" id="UP000321058"/>
    </source>
</evidence>
<keyword evidence="3" id="KW-0238">DNA-binding</keyword>
<dbReference type="Proteomes" id="UP000321058">
    <property type="component" value="Unassembled WGS sequence"/>
</dbReference>
<organism evidence="6 7">
    <name type="scientific">Reyranella soli</name>
    <dbReference type="NCBI Taxonomy" id="1230389"/>
    <lineage>
        <taxon>Bacteria</taxon>
        <taxon>Pseudomonadati</taxon>
        <taxon>Pseudomonadota</taxon>
        <taxon>Alphaproteobacteria</taxon>
        <taxon>Hyphomicrobiales</taxon>
        <taxon>Reyranellaceae</taxon>
        <taxon>Reyranella</taxon>
    </lineage>
</organism>
<keyword evidence="7" id="KW-1185">Reference proteome</keyword>
<dbReference type="OrthoDB" id="3252676at2"/>
<dbReference type="InterPro" id="IPR005119">
    <property type="entry name" value="LysR_subst-bd"/>
</dbReference>
<protein>
    <submittedName>
        <fullName evidence="6">Transcriptional regulator</fullName>
    </submittedName>
</protein>
<dbReference type="GO" id="GO:0003700">
    <property type="term" value="F:DNA-binding transcription factor activity"/>
    <property type="evidence" value="ECO:0007669"/>
    <property type="project" value="InterPro"/>
</dbReference>
<dbReference type="PANTHER" id="PTHR30537">
    <property type="entry name" value="HTH-TYPE TRANSCRIPTIONAL REGULATOR"/>
    <property type="match status" value="1"/>
</dbReference>